<proteinExistence type="inferred from homology"/>
<dbReference type="GO" id="GO:0005886">
    <property type="term" value="C:plasma membrane"/>
    <property type="evidence" value="ECO:0007669"/>
    <property type="project" value="UniProtKB-SubCell"/>
</dbReference>
<dbReference type="NCBIfam" id="TIGR00914">
    <property type="entry name" value="2A0601"/>
    <property type="match status" value="1"/>
</dbReference>
<evidence type="ECO:0000256" key="2">
    <source>
        <dbReference type="ARBA" id="ARBA00010942"/>
    </source>
</evidence>
<dbReference type="InterPro" id="IPR004763">
    <property type="entry name" value="CusA-like"/>
</dbReference>
<evidence type="ECO:0000256" key="8">
    <source>
        <dbReference type="SAM" id="Phobius"/>
    </source>
</evidence>
<protein>
    <submittedName>
        <fullName evidence="9">CusA/CzcA family heavy metal efflux RND transporter</fullName>
    </submittedName>
</protein>
<reference evidence="9 10" key="1">
    <citation type="journal article" date="2002" name="Int. J. Syst. Evol. Microbiol.">
        <title>Sphingopyxis witflariensis sp. nov., isolated from activated sludge.</title>
        <authorList>
            <person name="Kampfer P."/>
            <person name="Witzenberger R."/>
            <person name="Denner E.B."/>
            <person name="Busse H.J."/>
            <person name="Neef A."/>
        </authorList>
    </citation>
    <scope>NUCLEOTIDE SEQUENCE [LARGE SCALE GENOMIC DNA]</scope>
    <source>
        <strain evidence="9 10">DSM 14551</strain>
    </source>
</reference>
<evidence type="ECO:0000256" key="1">
    <source>
        <dbReference type="ARBA" id="ARBA00004651"/>
    </source>
</evidence>
<keyword evidence="10" id="KW-1185">Reference proteome</keyword>
<dbReference type="OrthoDB" id="9758757at2"/>
<feature type="transmembrane region" description="Helical" evidence="8">
    <location>
        <begin position="560"/>
        <end position="580"/>
    </location>
</feature>
<evidence type="ECO:0000256" key="4">
    <source>
        <dbReference type="ARBA" id="ARBA00022475"/>
    </source>
</evidence>
<feature type="transmembrane region" description="Helical" evidence="8">
    <location>
        <begin position="927"/>
        <end position="949"/>
    </location>
</feature>
<feature type="transmembrane region" description="Helical" evidence="8">
    <location>
        <begin position="1030"/>
        <end position="1052"/>
    </location>
</feature>
<feature type="transmembrane region" description="Helical" evidence="8">
    <location>
        <begin position="999"/>
        <end position="1018"/>
    </location>
</feature>
<dbReference type="InterPro" id="IPR001036">
    <property type="entry name" value="Acrflvin-R"/>
</dbReference>
<dbReference type="RefSeq" id="WP_088472093.1">
    <property type="nucleotide sequence ID" value="NZ_NISJ01000003.1"/>
</dbReference>
<keyword evidence="3" id="KW-0813">Transport</keyword>
<evidence type="ECO:0000256" key="3">
    <source>
        <dbReference type="ARBA" id="ARBA00022448"/>
    </source>
</evidence>
<feature type="transmembrane region" description="Helical" evidence="8">
    <location>
        <begin position="955"/>
        <end position="978"/>
    </location>
</feature>
<dbReference type="Gene3D" id="3.30.2090.10">
    <property type="entry name" value="Multidrug efflux transporter AcrB TolC docking domain, DN and DC subdomains"/>
    <property type="match status" value="2"/>
</dbReference>
<evidence type="ECO:0000256" key="7">
    <source>
        <dbReference type="ARBA" id="ARBA00023136"/>
    </source>
</evidence>
<dbReference type="Gene3D" id="1.20.1640.10">
    <property type="entry name" value="Multidrug efflux transporter AcrB transmembrane domain"/>
    <property type="match status" value="2"/>
</dbReference>
<dbReference type="Proteomes" id="UP000197097">
    <property type="component" value="Unassembled WGS sequence"/>
</dbReference>
<dbReference type="PRINTS" id="PR00702">
    <property type="entry name" value="ACRIFLAVINRP"/>
</dbReference>
<dbReference type="SUPFAM" id="SSF82714">
    <property type="entry name" value="Multidrug efflux transporter AcrB TolC docking domain, DN and DC subdomains"/>
    <property type="match status" value="2"/>
</dbReference>
<feature type="transmembrane region" description="Helical" evidence="8">
    <location>
        <begin position="506"/>
        <end position="529"/>
    </location>
</feature>
<dbReference type="Gene3D" id="3.30.70.1430">
    <property type="entry name" value="Multidrug efflux transporter AcrB pore domain"/>
    <property type="match status" value="2"/>
</dbReference>
<accession>A0A246K0D9</accession>
<evidence type="ECO:0000256" key="5">
    <source>
        <dbReference type="ARBA" id="ARBA00022692"/>
    </source>
</evidence>
<keyword evidence="6 8" id="KW-1133">Transmembrane helix</keyword>
<dbReference type="SUPFAM" id="SSF82866">
    <property type="entry name" value="Multidrug efflux transporter AcrB transmembrane domain"/>
    <property type="match status" value="2"/>
</dbReference>
<gene>
    <name evidence="9" type="ORF">CDQ91_07375</name>
</gene>
<keyword evidence="5 8" id="KW-0812">Transmembrane</keyword>
<dbReference type="PANTHER" id="PTHR32063">
    <property type="match status" value="1"/>
</dbReference>
<evidence type="ECO:0000256" key="6">
    <source>
        <dbReference type="ARBA" id="ARBA00022989"/>
    </source>
</evidence>
<organism evidence="9 10">
    <name type="scientific">Sphingopyxis witflariensis</name>
    <dbReference type="NCBI Taxonomy" id="173675"/>
    <lineage>
        <taxon>Bacteria</taxon>
        <taxon>Pseudomonadati</taxon>
        <taxon>Pseudomonadota</taxon>
        <taxon>Alphaproteobacteria</taxon>
        <taxon>Sphingomonadales</taxon>
        <taxon>Sphingomonadaceae</taxon>
        <taxon>Sphingopyxis</taxon>
    </lineage>
</organism>
<dbReference type="GO" id="GO:0042910">
    <property type="term" value="F:xenobiotic transmembrane transporter activity"/>
    <property type="evidence" value="ECO:0007669"/>
    <property type="project" value="TreeGrafter"/>
</dbReference>
<comment type="similarity">
    <text evidence="2">Belongs to the resistance-nodulation-cell division (RND) (TC 2.A.6) family.</text>
</comment>
<dbReference type="SUPFAM" id="SSF82693">
    <property type="entry name" value="Multidrug efflux transporter AcrB pore domain, PN1, PN2, PC1 and PC2 subdomains"/>
    <property type="match status" value="3"/>
</dbReference>
<keyword evidence="7 8" id="KW-0472">Membrane</keyword>
<feature type="transmembrane region" description="Helical" evidence="8">
    <location>
        <begin position="391"/>
        <end position="411"/>
    </location>
</feature>
<dbReference type="Gene3D" id="3.30.70.1440">
    <property type="entry name" value="Multidrug efflux transporter AcrB pore domain"/>
    <property type="match status" value="1"/>
</dbReference>
<dbReference type="PANTHER" id="PTHR32063:SF24">
    <property type="entry name" value="CATION EFFLUX SYSTEM (ACRB_ACRD_ACRF FAMILY)"/>
    <property type="match status" value="1"/>
</dbReference>
<comment type="caution">
    <text evidence="9">The sequence shown here is derived from an EMBL/GenBank/DDBJ whole genome shotgun (WGS) entry which is preliminary data.</text>
</comment>
<dbReference type="Pfam" id="PF00873">
    <property type="entry name" value="ACR_tran"/>
    <property type="match status" value="1"/>
</dbReference>
<sequence length="1091" mass="115818">MIEKLLDASIRFRWAVVLLTLVISAYGLSELLKLPIDAVPDITNKQVQINTVEPNLGPLDIERLVTFPVETAMAGIPGLESSRSISRNGFSQVTAIFEDDTDLYFARQQVAERLNQAKGTLPDGVEPQMGPVSTGLGEVLMYTVDFDRSANKPKAAGKPGLQPDGSYITPSGEILTDEVAKLGYLRTVQDWVIRPQLRSVSGVAGIDSIGGYEKQFVVQPDATKLASYGISFSELAEALERANISVGANFVERGGEAFLVRADGRIRSLDEIGRATVASRGGVPVMVSDVATVQIGGELRTGSASENGRELVVGTVLMLAKGNSRIVASAAADRLKEVAKSMPPGIVVKPVLDRSQLVDATIGTVEKNLAEGALLVAAVLFWLLGNFRAAVIATLVIPISFLIMGTGMNITGTSGNLMSLGALDFGLIVDGSIIIIENCLRRLAERQHHEGRLLTLAERLHEVFEASREMVKPTIYGQAIIFLVFVPLLTFTGVEGKTFSPMAITVLLALAGAFIASLTFVPAMVALLLRGKVAEKEVRAIAWVKTRYEPVLKRVIARPWPWIGAGGGTFAAAILVFGMLGSEFLPTLGEGNLAMNALRIPSTSLAQSMAMQKQIEQTIGQLPEVAFVFSKNGTAEVANDPMPPNSSDAYIILKPKDAWPAGVETKDDVIERVEKKLGSTVGTVFEVSQPIQLRFNELIAGVRGDIAVKVYGDDFDSMGQTAQQIAAVLKTVKGAADVKVEQTAGFPVLDVQFDRDAIARYGLTLQDVSDTVAAALGGREAGIVFEGDRRYDIVVRLDLATRNDLDAVGALPVFLPGEGGARASVPLSELAKFGFSEGLNQVSRENGKRRVVVQANVRGNDLGSFVAEAQEKVDAQVKLPSGSFIEWGGQFENLQAASARLSIVIPIIFAAIFGILFMALGGVRQAIAVYSAIPLALAGGVFALLLTGLPFSVSAAVGFIVLSGVTVLNGLVVMSSINQRIDEGKAIDVAIGEGVMERVRAVLMTGIVPAIGFVPMALATGTGAEVQKPLAVVVIGGLITSTLLTLFVLPAISHLLLRGRHKVHVAGDYTDVTALGERVFLPDDDKGGQPA</sequence>
<dbReference type="EMBL" id="NISJ01000003">
    <property type="protein sequence ID" value="OWQ98319.1"/>
    <property type="molecule type" value="Genomic_DNA"/>
</dbReference>
<feature type="transmembrane region" description="Helical" evidence="8">
    <location>
        <begin position="475"/>
        <end position="494"/>
    </location>
</feature>
<feature type="transmembrane region" description="Helical" evidence="8">
    <location>
        <begin position="12"/>
        <end position="29"/>
    </location>
</feature>
<feature type="transmembrane region" description="Helical" evidence="8">
    <location>
        <begin position="901"/>
        <end position="920"/>
    </location>
</feature>
<keyword evidence="4" id="KW-1003">Cell membrane</keyword>
<name>A0A246K0D9_9SPHN</name>
<evidence type="ECO:0000313" key="10">
    <source>
        <dbReference type="Proteomes" id="UP000197097"/>
    </source>
</evidence>
<comment type="subcellular location">
    <subcellularLocation>
        <location evidence="1">Cell membrane</location>
        <topology evidence="1">Multi-pass membrane protein</topology>
    </subcellularLocation>
</comment>
<dbReference type="GO" id="GO:0008324">
    <property type="term" value="F:monoatomic cation transmembrane transporter activity"/>
    <property type="evidence" value="ECO:0007669"/>
    <property type="project" value="InterPro"/>
</dbReference>
<evidence type="ECO:0000313" key="9">
    <source>
        <dbReference type="EMBL" id="OWQ98319.1"/>
    </source>
</evidence>
<dbReference type="InterPro" id="IPR027463">
    <property type="entry name" value="AcrB_DN_DC_subdom"/>
</dbReference>
<dbReference type="Gene3D" id="3.30.70.1320">
    <property type="entry name" value="Multidrug efflux transporter AcrB pore domain like"/>
    <property type="match status" value="1"/>
</dbReference>
<dbReference type="AlphaFoldDB" id="A0A246K0D9"/>